<feature type="compositionally biased region" description="Basic residues" evidence="1">
    <location>
        <begin position="253"/>
        <end position="271"/>
    </location>
</feature>
<proteinExistence type="predicted"/>
<evidence type="ECO:0000256" key="1">
    <source>
        <dbReference type="SAM" id="MobiDB-lite"/>
    </source>
</evidence>
<protein>
    <submittedName>
        <fullName evidence="2">Unannotated protein</fullName>
    </submittedName>
</protein>
<dbReference type="EMBL" id="CAFBOS010000294">
    <property type="protein sequence ID" value="CAB5025623.1"/>
    <property type="molecule type" value="Genomic_DNA"/>
</dbReference>
<feature type="region of interest" description="Disordered" evidence="1">
    <location>
        <begin position="230"/>
        <end position="323"/>
    </location>
</feature>
<organism evidence="2">
    <name type="scientific">freshwater metagenome</name>
    <dbReference type="NCBI Taxonomy" id="449393"/>
    <lineage>
        <taxon>unclassified sequences</taxon>
        <taxon>metagenomes</taxon>
        <taxon>ecological metagenomes</taxon>
    </lineage>
</organism>
<dbReference type="AlphaFoldDB" id="A0A6J7RA52"/>
<accession>A0A6J7RA52</accession>
<feature type="region of interest" description="Disordered" evidence="1">
    <location>
        <begin position="108"/>
        <end position="184"/>
    </location>
</feature>
<name>A0A6J7RA52_9ZZZZ</name>
<feature type="compositionally biased region" description="Basic and acidic residues" evidence="1">
    <location>
        <begin position="272"/>
        <end position="287"/>
    </location>
</feature>
<evidence type="ECO:0000313" key="2">
    <source>
        <dbReference type="EMBL" id="CAB5025623.1"/>
    </source>
</evidence>
<gene>
    <name evidence="2" type="ORF">UFOPK3967_03031</name>
</gene>
<sequence>MSDRLSLICHQNSSLRVQTSTYGCNRAKCPELGLERPSTHHRTPVQTNADPLITRRSRVQNLPPLPTNCQVTGRSEMAERTIGTAEVAEAVDEINRAFPRRVTATEVGRCGAPSRSSPYPMAAPTFSAKPGCGSRPRSNTPRQVREGVRQQSRCEGVGQRLRRPRSTHRRPSPRRHRGLTRATAPVGATCYRTVLQHFSRADPAGQCVVGHAKLPRVSGGAASEFVSDISCPGLGARSPPSARGSRVRDARDRRRRRGAAGRGVRSVRHGSRALERLNEEEPADRAGPRGGRHHRPDRCRRVGSVGGARRRPRGSCSPTSLRHVRDLRLRRSARVRAASR</sequence>
<feature type="compositionally biased region" description="Basic residues" evidence="1">
    <location>
        <begin position="160"/>
        <end position="179"/>
    </location>
</feature>
<reference evidence="2" key="1">
    <citation type="submission" date="2020-05" db="EMBL/GenBank/DDBJ databases">
        <authorList>
            <person name="Chiriac C."/>
            <person name="Salcher M."/>
            <person name="Ghai R."/>
            <person name="Kavagutti S V."/>
        </authorList>
    </citation>
    <scope>NUCLEOTIDE SEQUENCE</scope>
</reference>